<feature type="transmembrane region" description="Helical" evidence="1">
    <location>
        <begin position="179"/>
        <end position="199"/>
    </location>
</feature>
<keyword evidence="1" id="KW-1133">Transmembrane helix</keyword>
<name>A0A210QDU2_MIZYE</name>
<dbReference type="Pfam" id="PF14023">
    <property type="entry name" value="Bestrophin-like"/>
    <property type="match status" value="1"/>
</dbReference>
<comment type="caution">
    <text evidence="2">The sequence shown here is derived from an EMBL/GenBank/DDBJ whole genome shotgun (WGS) entry which is preliminary data.</text>
</comment>
<dbReference type="OrthoDB" id="10020794at2759"/>
<dbReference type="InterPro" id="IPR025333">
    <property type="entry name" value="DUF4239"/>
</dbReference>
<evidence type="ECO:0000256" key="1">
    <source>
        <dbReference type="SAM" id="Phobius"/>
    </source>
</evidence>
<evidence type="ECO:0000313" key="2">
    <source>
        <dbReference type="EMBL" id="OWF46889.1"/>
    </source>
</evidence>
<organism evidence="2 3">
    <name type="scientific">Mizuhopecten yessoensis</name>
    <name type="common">Japanese scallop</name>
    <name type="synonym">Patinopecten yessoensis</name>
    <dbReference type="NCBI Taxonomy" id="6573"/>
    <lineage>
        <taxon>Eukaryota</taxon>
        <taxon>Metazoa</taxon>
        <taxon>Spiralia</taxon>
        <taxon>Lophotrochozoa</taxon>
        <taxon>Mollusca</taxon>
        <taxon>Bivalvia</taxon>
        <taxon>Autobranchia</taxon>
        <taxon>Pteriomorphia</taxon>
        <taxon>Pectinida</taxon>
        <taxon>Pectinoidea</taxon>
        <taxon>Pectinidae</taxon>
        <taxon>Mizuhopecten</taxon>
    </lineage>
</organism>
<keyword evidence="3" id="KW-1185">Reference proteome</keyword>
<sequence>MYDVAPNINESIACFLSPAGMVYAVSFGFAFQQVLGKQTDVMKNIAHDVRQMNQLISMTKSLRCISHKTRIKMYTVLKAEVLTMMRLFMQVDTKGNDKEDQEVDIWCIIDLLRETKSPNGDIMDDAICGRFVKYLGCLRNLNRDILHSKMHFLEWALLETLGYFTFLGILMVQAQSYRLELTMCIITVLSITMLCYIVADLDNPLHGFFRIDLTQIETLIERLERMYITAISADNVKEEVKHIPGNDVKKQRRLPEQISFFGNVYS</sequence>
<feature type="transmembrane region" description="Helical" evidence="1">
    <location>
        <begin position="152"/>
        <end position="172"/>
    </location>
</feature>
<dbReference type="AlphaFoldDB" id="A0A210QDU2"/>
<reference evidence="2 3" key="1">
    <citation type="journal article" date="2017" name="Nat. Ecol. Evol.">
        <title>Scallop genome provides insights into evolution of bilaterian karyotype and development.</title>
        <authorList>
            <person name="Wang S."/>
            <person name="Zhang J."/>
            <person name="Jiao W."/>
            <person name="Li J."/>
            <person name="Xun X."/>
            <person name="Sun Y."/>
            <person name="Guo X."/>
            <person name="Huan P."/>
            <person name="Dong B."/>
            <person name="Zhang L."/>
            <person name="Hu X."/>
            <person name="Sun X."/>
            <person name="Wang J."/>
            <person name="Zhao C."/>
            <person name="Wang Y."/>
            <person name="Wang D."/>
            <person name="Huang X."/>
            <person name="Wang R."/>
            <person name="Lv J."/>
            <person name="Li Y."/>
            <person name="Zhang Z."/>
            <person name="Liu B."/>
            <person name="Lu W."/>
            <person name="Hui Y."/>
            <person name="Liang J."/>
            <person name="Zhou Z."/>
            <person name="Hou R."/>
            <person name="Li X."/>
            <person name="Liu Y."/>
            <person name="Li H."/>
            <person name="Ning X."/>
            <person name="Lin Y."/>
            <person name="Zhao L."/>
            <person name="Xing Q."/>
            <person name="Dou J."/>
            <person name="Li Y."/>
            <person name="Mao J."/>
            <person name="Guo H."/>
            <person name="Dou H."/>
            <person name="Li T."/>
            <person name="Mu C."/>
            <person name="Jiang W."/>
            <person name="Fu Q."/>
            <person name="Fu X."/>
            <person name="Miao Y."/>
            <person name="Liu J."/>
            <person name="Yu Q."/>
            <person name="Li R."/>
            <person name="Liao H."/>
            <person name="Li X."/>
            <person name="Kong Y."/>
            <person name="Jiang Z."/>
            <person name="Chourrout D."/>
            <person name="Li R."/>
            <person name="Bao Z."/>
        </authorList>
    </citation>
    <scope>NUCLEOTIDE SEQUENCE [LARGE SCALE GENOMIC DNA]</scope>
    <source>
        <strain evidence="2 3">PY_sf001</strain>
    </source>
</reference>
<dbReference type="EMBL" id="NEDP02004063">
    <property type="protein sequence ID" value="OWF46889.1"/>
    <property type="molecule type" value="Genomic_DNA"/>
</dbReference>
<evidence type="ECO:0000313" key="3">
    <source>
        <dbReference type="Proteomes" id="UP000242188"/>
    </source>
</evidence>
<proteinExistence type="predicted"/>
<keyword evidence="1" id="KW-0812">Transmembrane</keyword>
<accession>A0A210QDU2</accession>
<gene>
    <name evidence="2" type="ORF">KP79_PYT14971</name>
</gene>
<protein>
    <submittedName>
        <fullName evidence="2">Uncharacterized protein</fullName>
    </submittedName>
</protein>
<keyword evidence="1" id="KW-0472">Membrane</keyword>
<dbReference type="Proteomes" id="UP000242188">
    <property type="component" value="Unassembled WGS sequence"/>
</dbReference>